<keyword evidence="1" id="KW-0472">Membrane</keyword>
<accession>A0ABM8W681</accession>
<comment type="caution">
    <text evidence="3">The sequence shown here is derived from an EMBL/GenBank/DDBJ whole genome shotgun (WGS) entry which is preliminary data.</text>
</comment>
<evidence type="ECO:0000313" key="3">
    <source>
        <dbReference type="EMBL" id="CAG8536089.1"/>
    </source>
</evidence>
<feature type="chain" id="PRO_5045748293" evidence="2">
    <location>
        <begin position="21"/>
        <end position="723"/>
    </location>
</feature>
<feature type="signal peptide" evidence="2">
    <location>
        <begin position="1"/>
        <end position="20"/>
    </location>
</feature>
<reference evidence="3 4" key="1">
    <citation type="submission" date="2021-06" db="EMBL/GenBank/DDBJ databases">
        <authorList>
            <person name="Kallberg Y."/>
            <person name="Tangrot J."/>
            <person name="Rosling A."/>
        </authorList>
    </citation>
    <scope>NUCLEOTIDE SEQUENCE [LARGE SCALE GENOMIC DNA]</scope>
    <source>
        <strain evidence="3 4">120-4 pot B 10/14</strain>
    </source>
</reference>
<proteinExistence type="predicted"/>
<name>A0ABM8W681_GIGMA</name>
<organism evidence="3 4">
    <name type="scientific">Gigaspora margarita</name>
    <dbReference type="NCBI Taxonomy" id="4874"/>
    <lineage>
        <taxon>Eukaryota</taxon>
        <taxon>Fungi</taxon>
        <taxon>Fungi incertae sedis</taxon>
        <taxon>Mucoromycota</taxon>
        <taxon>Glomeromycotina</taxon>
        <taxon>Glomeromycetes</taxon>
        <taxon>Diversisporales</taxon>
        <taxon>Gigasporaceae</taxon>
        <taxon>Gigaspora</taxon>
    </lineage>
</organism>
<evidence type="ECO:0000313" key="4">
    <source>
        <dbReference type="Proteomes" id="UP000789901"/>
    </source>
</evidence>
<gene>
    <name evidence="3" type="ORF">GMARGA_LOCUS3857</name>
</gene>
<dbReference type="EMBL" id="CAJVQB010001448">
    <property type="protein sequence ID" value="CAG8536089.1"/>
    <property type="molecule type" value="Genomic_DNA"/>
</dbReference>
<dbReference type="Proteomes" id="UP000789901">
    <property type="component" value="Unassembled WGS sequence"/>
</dbReference>
<keyword evidence="2" id="KW-0732">Signal</keyword>
<evidence type="ECO:0000256" key="2">
    <source>
        <dbReference type="SAM" id="SignalP"/>
    </source>
</evidence>
<keyword evidence="1" id="KW-0812">Transmembrane</keyword>
<protein>
    <submittedName>
        <fullName evidence="3">22786_t:CDS:1</fullName>
    </submittedName>
</protein>
<evidence type="ECO:0000256" key="1">
    <source>
        <dbReference type="SAM" id="Phobius"/>
    </source>
</evidence>
<sequence length="723" mass="81874">MSRIILVEIVFLTTILFVLPNYSIDYPVNEISYIESSVINNNNSNTSWIIEQRSGLHVFYAASYPNGPIILRLISSGLNNCSESYLHLRLIYPNIMSISISTNIMNITAIPTFNFCPISTNPPRDLIRIFPLSFDHIMIAFLRNNNGNGPETHEEVGTLIDWEGSVIQEISLGFINFTTSDTSSLGTLVVDSFQGYGFIWVNRVSQNEYIRWKKYSISDKRNVSFSYGSNFSIIPSHQYKIIATIDGGYCFIMAGPSGIQWVAHALFIRPPNYNDTTQPVLIYQDMSQVVSINIETCDITYYDPGLACIFSIKANNTSNIYSKVSFFSSGIVKESNINDTAFNVDKIYQLWSGGFLLIVRLKTNNIFTGYIYDIQGKIFNIWDSPPLLGNRVIPNGMFFKNTVWMFSDANSTIPNTSNWTLTTTIVKKFVDLDHVPNNLNINTTFPNATHTFSTSELLINVTFYNPIALSIENISIYQDSGIDSILKLYYNAQNNNDKFNISLDSKTSSIKVLSSTFASPQNRYYVVMDNNFIKDLISGEPLSGARWSLTTESKLAEDLGGKYIICAKYALARLNEEESSYFYSLSKAKRSDYLEQLKYELAYSVPLDSSNIVASSFFQWDHHFNNKILLNFQILPGNDRIKNLTVLNVVKILNDLITNKNVTMISKLEKISKLDNQYGFRLKSDVDIWASYGPCSGFVPIFLVILSLLPYRKIVSLILDSNF</sequence>
<keyword evidence="1" id="KW-1133">Transmembrane helix</keyword>
<feature type="transmembrane region" description="Helical" evidence="1">
    <location>
        <begin position="689"/>
        <end position="709"/>
    </location>
</feature>
<keyword evidence="4" id="KW-1185">Reference proteome</keyword>